<dbReference type="PANTHER" id="PTHR23513:SF6">
    <property type="entry name" value="MAJOR FACILITATOR SUPERFAMILY ASSOCIATED DOMAIN-CONTAINING PROTEIN"/>
    <property type="match status" value="1"/>
</dbReference>
<evidence type="ECO:0000256" key="1">
    <source>
        <dbReference type="ARBA" id="ARBA00004651"/>
    </source>
</evidence>
<organism evidence="7 8">
    <name type="scientific">Tessaracoccus palaemonis</name>
    <dbReference type="NCBI Taxonomy" id="2829499"/>
    <lineage>
        <taxon>Bacteria</taxon>
        <taxon>Bacillati</taxon>
        <taxon>Actinomycetota</taxon>
        <taxon>Actinomycetes</taxon>
        <taxon>Propionibacteriales</taxon>
        <taxon>Propionibacteriaceae</taxon>
        <taxon>Tessaracoccus</taxon>
    </lineage>
</organism>
<feature type="transmembrane region" description="Helical" evidence="6">
    <location>
        <begin position="165"/>
        <end position="187"/>
    </location>
</feature>
<feature type="transmembrane region" description="Helical" evidence="6">
    <location>
        <begin position="46"/>
        <end position="66"/>
    </location>
</feature>
<feature type="transmembrane region" description="Helical" evidence="6">
    <location>
        <begin position="357"/>
        <end position="376"/>
    </location>
</feature>
<dbReference type="CDD" id="cd06173">
    <property type="entry name" value="MFS_MefA_like"/>
    <property type="match status" value="1"/>
</dbReference>
<feature type="transmembrane region" description="Helical" evidence="6">
    <location>
        <begin position="258"/>
        <end position="276"/>
    </location>
</feature>
<feature type="transmembrane region" description="Helical" evidence="6">
    <location>
        <begin position="382"/>
        <end position="403"/>
    </location>
</feature>
<evidence type="ECO:0000256" key="5">
    <source>
        <dbReference type="ARBA" id="ARBA00023136"/>
    </source>
</evidence>
<dbReference type="Pfam" id="PF07690">
    <property type="entry name" value="MFS_1"/>
    <property type="match status" value="1"/>
</dbReference>
<dbReference type="RefSeq" id="WP_219081808.1">
    <property type="nucleotide sequence ID" value="NZ_CP079216.1"/>
</dbReference>
<keyword evidence="3 6" id="KW-0812">Transmembrane</keyword>
<proteinExistence type="predicted"/>
<dbReference type="InterPro" id="IPR011701">
    <property type="entry name" value="MFS"/>
</dbReference>
<feature type="transmembrane region" description="Helical" evidence="6">
    <location>
        <begin position="227"/>
        <end position="252"/>
    </location>
</feature>
<dbReference type="Proteomes" id="UP000824504">
    <property type="component" value="Chromosome"/>
</dbReference>
<accession>A0ABX8SHD0</accession>
<reference evidence="7 8" key="1">
    <citation type="submission" date="2021-07" db="EMBL/GenBank/DDBJ databases">
        <title>complete genome sequencing of Tessaracoccus sp.J1M15.</title>
        <authorList>
            <person name="Bae J.-W."/>
            <person name="Kim D.-y."/>
        </authorList>
    </citation>
    <scope>NUCLEOTIDE SEQUENCE [LARGE SCALE GENOMIC DNA]</scope>
    <source>
        <strain evidence="7 8">J1M15</strain>
    </source>
</reference>
<feature type="transmembrane region" description="Helical" evidence="6">
    <location>
        <begin position="103"/>
        <end position="123"/>
    </location>
</feature>
<dbReference type="EMBL" id="CP079216">
    <property type="protein sequence ID" value="QXT62690.1"/>
    <property type="molecule type" value="Genomic_DNA"/>
</dbReference>
<evidence type="ECO:0000256" key="2">
    <source>
        <dbReference type="ARBA" id="ARBA00022475"/>
    </source>
</evidence>
<evidence type="ECO:0000256" key="6">
    <source>
        <dbReference type="SAM" id="Phobius"/>
    </source>
</evidence>
<evidence type="ECO:0000256" key="4">
    <source>
        <dbReference type="ARBA" id="ARBA00022989"/>
    </source>
</evidence>
<feature type="transmembrane region" description="Helical" evidence="6">
    <location>
        <begin position="78"/>
        <end position="96"/>
    </location>
</feature>
<sequence length="412" mass="43979">MFKAGLDPNFNRFWTTESLAQFAVQLGTIALPIISVQLLHASEAQLGYLNAASTAAFLVLGLPAGAWVDRWLKRPTLIAANLTRALAVSAVPVLYFAGALQLWHLYIVAAVVGLATVFFDVAYQSFIPILVGVQRIGRANSRMEASVQLARLAGPSIGGLLLKVLAAPVLLGAVGVGYLISSIFLIATHDKEKSLRRPPTRERNLWAEIREGLSYVLHSAPISRITLANLLSSVAYTFAMTLVPLVVLRLIGMTSIQYGLSMAVGAAGGLVGASLSGRLTAKYGTADVVRFSALGATVMLLAYPLALLAADSRPLAMGIIFTLGFLGNIAVLIYNITQVSLRQRLCPLPLLSRMNASVRFIVWGAMPISALAAGWLSTALGITTILWVMVALGLVSAVPLWRISRHLTADIR</sequence>
<keyword evidence="5 6" id="KW-0472">Membrane</keyword>
<keyword evidence="4 6" id="KW-1133">Transmembrane helix</keyword>
<evidence type="ECO:0000313" key="8">
    <source>
        <dbReference type="Proteomes" id="UP000824504"/>
    </source>
</evidence>
<protein>
    <submittedName>
        <fullName evidence="7">MFS transporter</fullName>
    </submittedName>
</protein>
<keyword evidence="2" id="KW-1003">Cell membrane</keyword>
<comment type="subcellular location">
    <subcellularLocation>
        <location evidence="1">Cell membrane</location>
        <topology evidence="1">Multi-pass membrane protein</topology>
    </subcellularLocation>
</comment>
<feature type="transmembrane region" description="Helical" evidence="6">
    <location>
        <begin position="20"/>
        <end position="39"/>
    </location>
</feature>
<name>A0ABX8SHD0_9ACTN</name>
<dbReference type="PANTHER" id="PTHR23513">
    <property type="entry name" value="INTEGRAL MEMBRANE EFFLUX PROTEIN-RELATED"/>
    <property type="match status" value="1"/>
</dbReference>
<feature type="transmembrane region" description="Helical" evidence="6">
    <location>
        <begin position="288"/>
        <end position="309"/>
    </location>
</feature>
<keyword evidence="8" id="KW-1185">Reference proteome</keyword>
<evidence type="ECO:0000256" key="3">
    <source>
        <dbReference type="ARBA" id="ARBA00022692"/>
    </source>
</evidence>
<feature type="transmembrane region" description="Helical" evidence="6">
    <location>
        <begin position="315"/>
        <end position="336"/>
    </location>
</feature>
<evidence type="ECO:0000313" key="7">
    <source>
        <dbReference type="EMBL" id="QXT62690.1"/>
    </source>
</evidence>
<gene>
    <name evidence="7" type="ORF">KDB89_13290</name>
</gene>